<gene>
    <name evidence="2" type="ORF">SAMN04487967_2240</name>
</gene>
<proteinExistence type="predicted"/>
<dbReference type="AlphaFoldDB" id="A0A1H6G1B0"/>
<evidence type="ECO:0000313" key="2">
    <source>
        <dbReference type="EMBL" id="SEH15784.1"/>
    </source>
</evidence>
<evidence type="ECO:0000313" key="3">
    <source>
        <dbReference type="Proteomes" id="UP000199112"/>
    </source>
</evidence>
<accession>A0A1H6G1B0</accession>
<name>A0A1H6G1B0_9EURY</name>
<feature type="compositionally biased region" description="Acidic residues" evidence="1">
    <location>
        <begin position="49"/>
        <end position="70"/>
    </location>
</feature>
<organism evidence="2 3">
    <name type="scientific">Natronorubrum sediminis</name>
    <dbReference type="NCBI Taxonomy" id="640943"/>
    <lineage>
        <taxon>Archaea</taxon>
        <taxon>Methanobacteriati</taxon>
        <taxon>Methanobacteriota</taxon>
        <taxon>Stenosarchaea group</taxon>
        <taxon>Halobacteria</taxon>
        <taxon>Halobacteriales</taxon>
        <taxon>Natrialbaceae</taxon>
        <taxon>Natronorubrum</taxon>
    </lineage>
</organism>
<keyword evidence="3" id="KW-1185">Reference proteome</keyword>
<dbReference type="RefSeq" id="WP_090507074.1">
    <property type="nucleotide sequence ID" value="NZ_FNWL01000002.1"/>
</dbReference>
<evidence type="ECO:0000256" key="1">
    <source>
        <dbReference type="SAM" id="MobiDB-lite"/>
    </source>
</evidence>
<protein>
    <submittedName>
        <fullName evidence="2">Uncharacterized protein</fullName>
    </submittedName>
</protein>
<dbReference type="Proteomes" id="UP000199112">
    <property type="component" value="Unassembled WGS sequence"/>
</dbReference>
<reference evidence="3" key="1">
    <citation type="submission" date="2016-10" db="EMBL/GenBank/DDBJ databases">
        <authorList>
            <person name="Varghese N."/>
            <person name="Submissions S."/>
        </authorList>
    </citation>
    <scope>NUCLEOTIDE SEQUENCE [LARGE SCALE GENOMIC DNA]</scope>
    <source>
        <strain evidence="3">CGMCC 1.8981</strain>
    </source>
</reference>
<sequence>MAEDDTDRADEYEAEREAEIEEELERVDQESAQAEGDDDLGTQNAPREDAEDLEDLEDNPEATEESTADE</sequence>
<dbReference type="EMBL" id="FNWL01000002">
    <property type="protein sequence ID" value="SEH15784.1"/>
    <property type="molecule type" value="Genomic_DNA"/>
</dbReference>
<feature type="region of interest" description="Disordered" evidence="1">
    <location>
        <begin position="1"/>
        <end position="70"/>
    </location>
</feature>